<dbReference type="InterPro" id="IPR029058">
    <property type="entry name" value="AB_hydrolase_fold"/>
</dbReference>
<evidence type="ECO:0000259" key="1">
    <source>
        <dbReference type="Pfam" id="PF06259"/>
    </source>
</evidence>
<sequence length="609" mass="64511">MDLATLNALNTSDFVRAADGYRAASTMAAAAKDHIDNTVAAGMRRALNGAARDAALAELKQLSDNFHYTQIECGLVSTALNAFAHDMEVARSKLLSALGDAEALKFAVGADGSITYPAGQARNGVELPPPGGTVAAGAPPQAAGAQSALARLAPDPNPHRAEAIALADRIAAALKEATDADATWEPRIRALKADDDLTVSVYDLADAQSDMRGVQQGGQSYLDSVGGPLKDGTPAQNADWWRSLTPRAQQAYLSTRPDVVGRLDGLPAEVRDEANRMVLDEKEAEYRIRLAPIPKEPANKTTMLMTTTGPVWSTTDEWSEWNRKYGDEYRHLTGSLNGMEAIRKRFDATGAEGLPEAYLLGFSPEGRGRAIVATGNPDTAQHQAVYVPGTGSSLNGIGGGIDRMTELWRQTSQAAPGASVSTITWLGYDAPQSLFKDAPFPGYAYDGAPAYRKFLDGLDASYTSPGEPHRTAIGHSYGSTLIGAAAQKGDLNADDVIFAGSPGVRVGSAEQLDVPKGHVWNEEADGDDVPDIGRFGHGGSQWKYRGGVFLVPSDDQFGAHQMNTHGEDGGFGHFKGAHGHGEYWDPGTTSLKNQALVVVGRYADVTAAH</sequence>
<protein>
    <recommendedName>
        <fullName evidence="1">DUF1023 domain-containing protein</fullName>
    </recommendedName>
</protein>
<dbReference type="Pfam" id="PF06259">
    <property type="entry name" value="Abhydrolase_8"/>
    <property type="match status" value="1"/>
</dbReference>
<feature type="domain" description="DUF1023" evidence="1">
    <location>
        <begin position="364"/>
        <end position="534"/>
    </location>
</feature>
<reference evidence="3" key="1">
    <citation type="journal article" date="2019" name="Int. J. Syst. Evol. Microbiol.">
        <title>The Global Catalogue of Microorganisms (GCM) 10K type strain sequencing project: providing services to taxonomists for standard genome sequencing and annotation.</title>
        <authorList>
            <consortium name="The Broad Institute Genomics Platform"/>
            <consortium name="The Broad Institute Genome Sequencing Center for Infectious Disease"/>
            <person name="Wu L."/>
            <person name="Ma J."/>
        </authorList>
    </citation>
    <scope>NUCLEOTIDE SEQUENCE [LARGE SCALE GENOMIC DNA]</scope>
    <source>
        <strain evidence="3">JCM 5067</strain>
    </source>
</reference>
<gene>
    <name evidence="2" type="ORF">GCM10010394_48780</name>
</gene>
<keyword evidence="3" id="KW-1185">Reference proteome</keyword>
<dbReference type="Proteomes" id="UP001500668">
    <property type="component" value="Unassembled WGS sequence"/>
</dbReference>
<evidence type="ECO:0000313" key="2">
    <source>
        <dbReference type="EMBL" id="GAA0613111.1"/>
    </source>
</evidence>
<dbReference type="SUPFAM" id="SSF53474">
    <property type="entry name" value="alpha/beta-Hydrolases"/>
    <property type="match status" value="1"/>
</dbReference>
<comment type="caution">
    <text evidence="2">The sequence shown here is derived from an EMBL/GenBank/DDBJ whole genome shotgun (WGS) entry which is preliminary data.</text>
</comment>
<accession>A0ABP3RM88</accession>
<dbReference type="RefSeq" id="WP_344076585.1">
    <property type="nucleotide sequence ID" value="NZ_BAAACA010000034.1"/>
</dbReference>
<name>A0ABP3RM88_9ACTN</name>
<proteinExistence type="predicted"/>
<dbReference type="EMBL" id="BAAACA010000034">
    <property type="protein sequence ID" value="GAA0613111.1"/>
    <property type="molecule type" value="Genomic_DNA"/>
</dbReference>
<organism evidence="2 3">
    <name type="scientific">Streptomyces crystallinus</name>
    <dbReference type="NCBI Taxonomy" id="68191"/>
    <lineage>
        <taxon>Bacteria</taxon>
        <taxon>Bacillati</taxon>
        <taxon>Actinomycetota</taxon>
        <taxon>Actinomycetes</taxon>
        <taxon>Kitasatosporales</taxon>
        <taxon>Streptomycetaceae</taxon>
        <taxon>Streptomyces</taxon>
    </lineage>
</organism>
<dbReference type="InterPro" id="IPR010427">
    <property type="entry name" value="DUF1023"/>
</dbReference>
<evidence type="ECO:0000313" key="3">
    <source>
        <dbReference type="Proteomes" id="UP001500668"/>
    </source>
</evidence>